<name>A0A9N9TKA9_PHYSR</name>
<organism evidence="2 3">
    <name type="scientific">Phyllotreta striolata</name>
    <name type="common">Striped flea beetle</name>
    <name type="synonym">Crioceris striolata</name>
    <dbReference type="NCBI Taxonomy" id="444603"/>
    <lineage>
        <taxon>Eukaryota</taxon>
        <taxon>Metazoa</taxon>
        <taxon>Ecdysozoa</taxon>
        <taxon>Arthropoda</taxon>
        <taxon>Hexapoda</taxon>
        <taxon>Insecta</taxon>
        <taxon>Pterygota</taxon>
        <taxon>Neoptera</taxon>
        <taxon>Endopterygota</taxon>
        <taxon>Coleoptera</taxon>
        <taxon>Polyphaga</taxon>
        <taxon>Cucujiformia</taxon>
        <taxon>Chrysomeloidea</taxon>
        <taxon>Chrysomelidae</taxon>
        <taxon>Galerucinae</taxon>
        <taxon>Alticini</taxon>
        <taxon>Phyllotreta</taxon>
    </lineage>
</organism>
<evidence type="ECO:0000256" key="1">
    <source>
        <dbReference type="SAM" id="Phobius"/>
    </source>
</evidence>
<accession>A0A9N9TKA9</accession>
<dbReference type="EMBL" id="OU900108">
    <property type="protein sequence ID" value="CAG9857919.1"/>
    <property type="molecule type" value="Genomic_DNA"/>
</dbReference>
<keyword evidence="1" id="KW-0812">Transmembrane</keyword>
<evidence type="ECO:0000313" key="2">
    <source>
        <dbReference type="EMBL" id="CAG9857919.1"/>
    </source>
</evidence>
<feature type="transmembrane region" description="Helical" evidence="1">
    <location>
        <begin position="47"/>
        <end position="65"/>
    </location>
</feature>
<protein>
    <submittedName>
        <fullName evidence="2">Uncharacterized protein</fullName>
    </submittedName>
</protein>
<sequence>MQNDSPDGEREYDGLVVQSYNSAFDQDKIARYEKIPVEHVPGCMLSAFLYFITITTFVYLTVLWIKQRMHVQVEQMQWW</sequence>
<keyword evidence="1" id="KW-1133">Transmembrane helix</keyword>
<dbReference type="AlphaFoldDB" id="A0A9N9TKA9"/>
<keyword evidence="1" id="KW-0472">Membrane</keyword>
<dbReference type="OrthoDB" id="6724648at2759"/>
<dbReference type="Proteomes" id="UP001153712">
    <property type="component" value="Chromosome 15"/>
</dbReference>
<proteinExistence type="predicted"/>
<gene>
    <name evidence="2" type="ORF">PHYEVI_LOCUS4316</name>
</gene>
<reference evidence="2" key="1">
    <citation type="submission" date="2022-01" db="EMBL/GenBank/DDBJ databases">
        <authorList>
            <person name="King R."/>
        </authorList>
    </citation>
    <scope>NUCLEOTIDE SEQUENCE</scope>
</reference>
<evidence type="ECO:0000313" key="3">
    <source>
        <dbReference type="Proteomes" id="UP001153712"/>
    </source>
</evidence>
<keyword evidence="3" id="KW-1185">Reference proteome</keyword>